<evidence type="ECO:0000313" key="3">
    <source>
        <dbReference type="Proteomes" id="UP000236291"/>
    </source>
</evidence>
<organism evidence="2 3">
    <name type="scientific">Trifolium pratense</name>
    <name type="common">Red clover</name>
    <dbReference type="NCBI Taxonomy" id="57577"/>
    <lineage>
        <taxon>Eukaryota</taxon>
        <taxon>Viridiplantae</taxon>
        <taxon>Streptophyta</taxon>
        <taxon>Embryophyta</taxon>
        <taxon>Tracheophyta</taxon>
        <taxon>Spermatophyta</taxon>
        <taxon>Magnoliopsida</taxon>
        <taxon>eudicotyledons</taxon>
        <taxon>Gunneridae</taxon>
        <taxon>Pentapetalae</taxon>
        <taxon>rosids</taxon>
        <taxon>fabids</taxon>
        <taxon>Fabales</taxon>
        <taxon>Fabaceae</taxon>
        <taxon>Papilionoideae</taxon>
        <taxon>50 kb inversion clade</taxon>
        <taxon>NPAAA clade</taxon>
        <taxon>Hologalegina</taxon>
        <taxon>IRL clade</taxon>
        <taxon>Trifolieae</taxon>
        <taxon>Trifolium</taxon>
    </lineage>
</organism>
<feature type="region of interest" description="Disordered" evidence="1">
    <location>
        <begin position="1"/>
        <end position="26"/>
    </location>
</feature>
<proteinExistence type="predicted"/>
<reference evidence="2 3" key="1">
    <citation type="journal article" date="2014" name="Am. J. Bot.">
        <title>Genome assembly and annotation for red clover (Trifolium pratense; Fabaceae).</title>
        <authorList>
            <person name="Istvanek J."/>
            <person name="Jaros M."/>
            <person name="Krenek A."/>
            <person name="Repkova J."/>
        </authorList>
    </citation>
    <scope>NUCLEOTIDE SEQUENCE [LARGE SCALE GENOMIC DNA]</scope>
    <source>
        <strain evidence="3">cv. Tatra</strain>
        <tissue evidence="2">Young leaves</tissue>
    </source>
</reference>
<gene>
    <name evidence="2" type="ORF">L195_g064582</name>
</gene>
<comment type="caution">
    <text evidence="2">The sequence shown here is derived from an EMBL/GenBank/DDBJ whole genome shotgun (WGS) entry which is preliminary data.</text>
</comment>
<dbReference type="AlphaFoldDB" id="A0A2K3KU14"/>
<accession>A0A2K3KU14</accession>
<protein>
    <submittedName>
        <fullName evidence="2">Uncharacterized protein</fullName>
    </submittedName>
</protein>
<dbReference type="Proteomes" id="UP000236291">
    <property type="component" value="Unassembled WGS sequence"/>
</dbReference>
<feature type="non-terminal residue" evidence="2">
    <location>
        <position position="26"/>
    </location>
</feature>
<sequence length="26" mass="2823">MEEAPSMDETPSMASTDPQIPDSLRS</sequence>
<reference evidence="2 3" key="2">
    <citation type="journal article" date="2017" name="Front. Plant Sci.">
        <title>Gene Classification and Mining of Molecular Markers Useful in Red Clover (Trifolium pratense) Breeding.</title>
        <authorList>
            <person name="Istvanek J."/>
            <person name="Dluhosova J."/>
            <person name="Dluhos P."/>
            <person name="Patkova L."/>
            <person name="Nedelnik J."/>
            <person name="Repkova J."/>
        </authorList>
    </citation>
    <scope>NUCLEOTIDE SEQUENCE [LARGE SCALE GENOMIC DNA]</scope>
    <source>
        <strain evidence="3">cv. Tatra</strain>
        <tissue evidence="2">Young leaves</tissue>
    </source>
</reference>
<name>A0A2K3KU14_TRIPR</name>
<evidence type="ECO:0000313" key="2">
    <source>
        <dbReference type="EMBL" id="PNX69764.1"/>
    </source>
</evidence>
<dbReference type="EMBL" id="ASHM01257062">
    <property type="protein sequence ID" value="PNX69764.1"/>
    <property type="molecule type" value="Genomic_DNA"/>
</dbReference>
<evidence type="ECO:0000256" key="1">
    <source>
        <dbReference type="SAM" id="MobiDB-lite"/>
    </source>
</evidence>